<dbReference type="AlphaFoldDB" id="A0AA47GBX6"/>
<keyword evidence="4" id="KW-0564">Palmitate</keyword>
<accession>A0AA47GBX6</accession>
<organism evidence="9 10">
    <name type="scientific">Aerococcus urinaeequi</name>
    <dbReference type="NCBI Taxonomy" id="51665"/>
    <lineage>
        <taxon>Bacteria</taxon>
        <taxon>Bacillati</taxon>
        <taxon>Bacillota</taxon>
        <taxon>Bacilli</taxon>
        <taxon>Lactobacillales</taxon>
        <taxon>Aerococcaceae</taxon>
        <taxon>Aerococcus</taxon>
    </lineage>
</organism>
<dbReference type="GO" id="GO:0016020">
    <property type="term" value="C:membrane"/>
    <property type="evidence" value="ECO:0007669"/>
    <property type="project" value="UniProtKB-SubCell"/>
</dbReference>
<feature type="chain" id="PRO_5041396401" description="Lipoprotein" evidence="8">
    <location>
        <begin position="21"/>
        <end position="279"/>
    </location>
</feature>
<evidence type="ECO:0000256" key="7">
    <source>
        <dbReference type="PIRSR" id="PIRSR002854-1"/>
    </source>
</evidence>
<dbReference type="Gene3D" id="3.40.190.10">
    <property type="entry name" value="Periplasmic binding protein-like II"/>
    <property type="match status" value="2"/>
</dbReference>
<sequence>MMKKLVKLIGFTLGASLLLAACGSGEDTTVKVGLVGDDTTVWDSVAERAKEEYDIDIELVKFNDYNTPNDALADGSVDLNSFQTIIFMNNYEEASGNDFTPIGNTIITPLGIYSEKHESIEEIGEGQSVAIPNDVTNGGRALNLLQEAGFITLDEEASASFTPTVDDITENPYNLDIQEVDAAQTARSVNDVDFSVINGGYAVDAGYYPQEDALFLEPNSESAQQYINVIAARTDEADNETFKQIVEIYQTEETATLIDEVYHGGQVPAWDDYGFAPVE</sequence>
<dbReference type="PROSITE" id="PS51257">
    <property type="entry name" value="PROKAR_LIPOPROTEIN"/>
    <property type="match status" value="1"/>
</dbReference>
<evidence type="ECO:0000256" key="5">
    <source>
        <dbReference type="ARBA" id="ARBA00023288"/>
    </source>
</evidence>
<evidence type="ECO:0000313" key="10">
    <source>
        <dbReference type="Proteomes" id="UP001164714"/>
    </source>
</evidence>
<dbReference type="Pfam" id="PF03180">
    <property type="entry name" value="Lipoprotein_9"/>
    <property type="match status" value="1"/>
</dbReference>
<dbReference type="PIRSF" id="PIRSF002854">
    <property type="entry name" value="MetQ"/>
    <property type="match status" value="1"/>
</dbReference>
<feature type="signal peptide" evidence="8">
    <location>
        <begin position="1"/>
        <end position="20"/>
    </location>
</feature>
<dbReference type="PANTHER" id="PTHR30429">
    <property type="entry name" value="D-METHIONINE-BINDING LIPOPROTEIN METQ"/>
    <property type="match status" value="1"/>
</dbReference>
<evidence type="ECO:0000313" key="9">
    <source>
        <dbReference type="EMBL" id="WAT24968.1"/>
    </source>
</evidence>
<name>A0AA47GBX6_9LACT</name>
<dbReference type="Proteomes" id="UP001164714">
    <property type="component" value="Chromosome"/>
</dbReference>
<evidence type="ECO:0000256" key="4">
    <source>
        <dbReference type="ARBA" id="ARBA00023139"/>
    </source>
</evidence>
<reference evidence="9" key="1">
    <citation type="submission" date="2022-12" db="EMBL/GenBank/DDBJ databases">
        <title>Whole genome sequence analysis of a duck derived balloon bacteium Aerococcus urinaeequi henan2020.</title>
        <authorList>
            <person name="Zhang H."/>
            <person name="Qiao H.X."/>
            <person name="Bian C.Z."/>
            <person name="Shu J.C."/>
        </authorList>
    </citation>
    <scope>NUCLEOTIDE SEQUENCE</scope>
    <source>
        <strain evidence="9">2020-HN-1</strain>
    </source>
</reference>
<dbReference type="InterPro" id="IPR004872">
    <property type="entry name" value="Lipoprotein_NlpA"/>
</dbReference>
<dbReference type="EMBL" id="CP114063">
    <property type="protein sequence ID" value="WAT24968.1"/>
    <property type="molecule type" value="Genomic_DNA"/>
</dbReference>
<proteinExistence type="inferred from homology"/>
<dbReference type="PANTHER" id="PTHR30429:SF3">
    <property type="entry name" value="LIPOPROTEIN"/>
    <property type="match status" value="1"/>
</dbReference>
<protein>
    <recommendedName>
        <fullName evidence="6">Lipoprotein</fullName>
    </recommendedName>
</protein>
<keyword evidence="2 8" id="KW-0732">Signal</keyword>
<keyword evidence="5 6" id="KW-0449">Lipoprotein</keyword>
<comment type="similarity">
    <text evidence="6">Belongs to the nlpA lipoprotein family.</text>
</comment>
<dbReference type="SUPFAM" id="SSF53850">
    <property type="entry name" value="Periplasmic binding protein-like II"/>
    <property type="match status" value="1"/>
</dbReference>
<comment type="subcellular location">
    <subcellularLocation>
        <location evidence="1">Membrane</location>
        <topology evidence="1">Lipid-anchor</topology>
    </subcellularLocation>
</comment>
<feature type="lipid moiety-binding region" description="S-diacylglycerol cysteine" evidence="7">
    <location>
        <position position="22"/>
    </location>
</feature>
<evidence type="ECO:0000256" key="2">
    <source>
        <dbReference type="ARBA" id="ARBA00022729"/>
    </source>
</evidence>
<evidence type="ECO:0000256" key="8">
    <source>
        <dbReference type="SAM" id="SignalP"/>
    </source>
</evidence>
<gene>
    <name evidence="9" type="ORF">OZ415_02445</name>
</gene>
<evidence type="ECO:0000256" key="3">
    <source>
        <dbReference type="ARBA" id="ARBA00023136"/>
    </source>
</evidence>
<evidence type="ECO:0000256" key="1">
    <source>
        <dbReference type="ARBA" id="ARBA00004635"/>
    </source>
</evidence>
<keyword evidence="3" id="KW-0472">Membrane</keyword>
<evidence type="ECO:0000256" key="6">
    <source>
        <dbReference type="PIRNR" id="PIRNR002854"/>
    </source>
</evidence>